<sequence length="190" mass="21428">MSTPVVLPPSKLAHIVFKTNQMDRMKQFYCNFLGGRVVHANDFIAFITYDDEHHRIALVQFPNTTDKEHNSCGLLHVAFTFDSLKDLCMAYRQRKALGIRPGWYYQDPDGNQIEAQVDNYDNPDDATAFMDSEMFARNAFGADFDPEELCAALDRGESEAELKVLKDVGPRGLEEGPKIEAMMRTATVGV</sequence>
<dbReference type="InterPro" id="IPR029068">
    <property type="entry name" value="Glyas_Bleomycin-R_OHBP_Dase"/>
</dbReference>
<dbReference type="Pfam" id="PF00903">
    <property type="entry name" value="Glyoxalase"/>
    <property type="match status" value="1"/>
</dbReference>
<organism evidence="2 3">
    <name type="scientific">Saxophila tyrrhenica</name>
    <dbReference type="NCBI Taxonomy" id="1690608"/>
    <lineage>
        <taxon>Eukaryota</taxon>
        <taxon>Fungi</taxon>
        <taxon>Dikarya</taxon>
        <taxon>Ascomycota</taxon>
        <taxon>Pezizomycotina</taxon>
        <taxon>Dothideomycetes</taxon>
        <taxon>Dothideomycetidae</taxon>
        <taxon>Mycosphaerellales</taxon>
        <taxon>Extremaceae</taxon>
        <taxon>Saxophila</taxon>
    </lineage>
</organism>
<feature type="domain" description="VOC" evidence="1">
    <location>
        <begin position="11"/>
        <end position="129"/>
    </location>
</feature>
<proteinExistence type="predicted"/>
<evidence type="ECO:0000313" key="2">
    <source>
        <dbReference type="EMBL" id="KAK5164985.1"/>
    </source>
</evidence>
<dbReference type="InterPro" id="IPR037523">
    <property type="entry name" value="VOC_core"/>
</dbReference>
<dbReference type="InterPro" id="IPR004360">
    <property type="entry name" value="Glyas_Fos-R_dOase_dom"/>
</dbReference>
<dbReference type="Proteomes" id="UP001337655">
    <property type="component" value="Unassembled WGS sequence"/>
</dbReference>
<dbReference type="SUPFAM" id="SSF54593">
    <property type="entry name" value="Glyoxalase/Bleomycin resistance protein/Dihydroxybiphenyl dioxygenase"/>
    <property type="match status" value="1"/>
</dbReference>
<evidence type="ECO:0000313" key="3">
    <source>
        <dbReference type="Proteomes" id="UP001337655"/>
    </source>
</evidence>
<name>A0AAV9P238_9PEZI</name>
<reference evidence="2 3" key="1">
    <citation type="submission" date="2023-08" db="EMBL/GenBank/DDBJ databases">
        <title>Black Yeasts Isolated from many extreme environments.</title>
        <authorList>
            <person name="Coleine C."/>
            <person name="Stajich J.E."/>
            <person name="Selbmann L."/>
        </authorList>
    </citation>
    <scope>NUCLEOTIDE SEQUENCE [LARGE SCALE GENOMIC DNA]</scope>
    <source>
        <strain evidence="2 3">CCFEE 5935</strain>
    </source>
</reference>
<evidence type="ECO:0000259" key="1">
    <source>
        <dbReference type="PROSITE" id="PS51819"/>
    </source>
</evidence>
<keyword evidence="3" id="KW-1185">Reference proteome</keyword>
<protein>
    <recommendedName>
        <fullName evidence="1">VOC domain-containing protein</fullName>
    </recommendedName>
</protein>
<dbReference type="PROSITE" id="PS51819">
    <property type="entry name" value="VOC"/>
    <property type="match status" value="1"/>
</dbReference>
<dbReference type="RefSeq" id="XP_064655181.1">
    <property type="nucleotide sequence ID" value="XM_064806876.1"/>
</dbReference>
<gene>
    <name evidence="2" type="ORF">LTR77_009650</name>
</gene>
<dbReference type="AlphaFoldDB" id="A0AAV9P238"/>
<comment type="caution">
    <text evidence="2">The sequence shown here is derived from an EMBL/GenBank/DDBJ whole genome shotgun (WGS) entry which is preliminary data.</text>
</comment>
<dbReference type="EMBL" id="JAVRRT010000018">
    <property type="protein sequence ID" value="KAK5164985.1"/>
    <property type="molecule type" value="Genomic_DNA"/>
</dbReference>
<dbReference type="GeneID" id="89930980"/>
<accession>A0AAV9P238</accession>
<dbReference type="Gene3D" id="3.10.180.10">
    <property type="entry name" value="2,3-Dihydroxybiphenyl 1,2-Dioxygenase, domain 1"/>
    <property type="match status" value="1"/>
</dbReference>